<dbReference type="Proteomes" id="UP000199286">
    <property type="component" value="Unassembled WGS sequence"/>
</dbReference>
<reference evidence="2 3" key="1">
    <citation type="submission" date="2016-10" db="EMBL/GenBank/DDBJ databases">
        <authorList>
            <person name="de Groot N.N."/>
        </authorList>
    </citation>
    <scope>NUCLEOTIDE SEQUENCE [LARGE SCALE GENOMIC DNA]</scope>
    <source>
        <strain evidence="2 3">DSM 26880</strain>
    </source>
</reference>
<dbReference type="Pfam" id="PF13524">
    <property type="entry name" value="Glyco_trans_1_2"/>
    <property type="match status" value="1"/>
</dbReference>
<sequence length="354" mass="39499">MTGRVRASAPGGRILYVGNLMAGGNGPDRAAILEESGYVVEGFDTLPYRNAGPRLVRSMTARWQTSLPVWRLNRDLKERAAKGGFDLVFVDKGTILYRSTVVALRKAAARNLAIHYTPDAQFFSNRSRHFFRAVPDYDLLVTTKPFEIDAYRQAGARELLHIEQGFGPRMDPALAVDVPQHLQSEVAFVGHCQPHYTQVLEAIAAAGPLAVWGPGWQRYARRNAWAREVVRGDGLFGPDYVRALAGAKIAIGLLSKFIPETTTTRSFEIPAIGTMLLAERTDDHRAMFEEGVEAEFFDGPAELVDKIRYYLTRDAERERIAKAGQEKCRRAGYSTDQQFARIVAWLEARTPNGQ</sequence>
<dbReference type="OrthoDB" id="110463at2"/>
<dbReference type="RefSeq" id="WP_089877579.1">
    <property type="nucleotide sequence ID" value="NZ_FNPF01000001.1"/>
</dbReference>
<keyword evidence="3" id="KW-1185">Reference proteome</keyword>
<dbReference type="STRING" id="321339.SAMN05444340_10186"/>
<accession>A0A1H3EZQ6</accession>
<protein>
    <submittedName>
        <fullName evidence="2">Glycosyl transferases group 1</fullName>
    </submittedName>
</protein>
<proteinExistence type="predicted"/>
<feature type="domain" description="Spore protein YkvP/CgeB glycosyl transferase-like" evidence="1">
    <location>
        <begin position="200"/>
        <end position="343"/>
    </location>
</feature>
<dbReference type="GO" id="GO:0016740">
    <property type="term" value="F:transferase activity"/>
    <property type="evidence" value="ECO:0007669"/>
    <property type="project" value="UniProtKB-KW"/>
</dbReference>
<keyword evidence="2" id="KW-0808">Transferase</keyword>
<name>A0A1H3EZQ6_9RHOB</name>
<evidence type="ECO:0000313" key="3">
    <source>
        <dbReference type="Proteomes" id="UP000199286"/>
    </source>
</evidence>
<gene>
    <name evidence="2" type="ORF">SAMN05444340_10186</name>
</gene>
<dbReference type="AlphaFoldDB" id="A0A1H3EZQ6"/>
<dbReference type="InterPro" id="IPR055259">
    <property type="entry name" value="YkvP/CgeB_Glyco_trans-like"/>
</dbReference>
<organism evidence="2 3">
    <name type="scientific">Citreimonas salinaria</name>
    <dbReference type="NCBI Taxonomy" id="321339"/>
    <lineage>
        <taxon>Bacteria</taxon>
        <taxon>Pseudomonadati</taxon>
        <taxon>Pseudomonadota</taxon>
        <taxon>Alphaproteobacteria</taxon>
        <taxon>Rhodobacterales</taxon>
        <taxon>Roseobacteraceae</taxon>
        <taxon>Citreimonas</taxon>
    </lineage>
</organism>
<evidence type="ECO:0000313" key="2">
    <source>
        <dbReference type="EMBL" id="SDX84085.1"/>
    </source>
</evidence>
<evidence type="ECO:0000259" key="1">
    <source>
        <dbReference type="Pfam" id="PF13524"/>
    </source>
</evidence>
<dbReference type="SUPFAM" id="SSF53756">
    <property type="entry name" value="UDP-Glycosyltransferase/glycogen phosphorylase"/>
    <property type="match status" value="1"/>
</dbReference>
<dbReference type="EMBL" id="FNPF01000001">
    <property type="protein sequence ID" value="SDX84085.1"/>
    <property type="molecule type" value="Genomic_DNA"/>
</dbReference>